<accession>A0ABU6TH31</accession>
<name>A0ABU6TH31_9FABA</name>
<feature type="compositionally biased region" description="Pro residues" evidence="1">
    <location>
        <begin position="87"/>
        <end position="98"/>
    </location>
</feature>
<organism evidence="2 3">
    <name type="scientific">Stylosanthes scabra</name>
    <dbReference type="NCBI Taxonomy" id="79078"/>
    <lineage>
        <taxon>Eukaryota</taxon>
        <taxon>Viridiplantae</taxon>
        <taxon>Streptophyta</taxon>
        <taxon>Embryophyta</taxon>
        <taxon>Tracheophyta</taxon>
        <taxon>Spermatophyta</taxon>
        <taxon>Magnoliopsida</taxon>
        <taxon>eudicotyledons</taxon>
        <taxon>Gunneridae</taxon>
        <taxon>Pentapetalae</taxon>
        <taxon>rosids</taxon>
        <taxon>fabids</taxon>
        <taxon>Fabales</taxon>
        <taxon>Fabaceae</taxon>
        <taxon>Papilionoideae</taxon>
        <taxon>50 kb inversion clade</taxon>
        <taxon>dalbergioids sensu lato</taxon>
        <taxon>Dalbergieae</taxon>
        <taxon>Pterocarpus clade</taxon>
        <taxon>Stylosanthes</taxon>
    </lineage>
</organism>
<keyword evidence="3" id="KW-1185">Reference proteome</keyword>
<evidence type="ECO:0000313" key="3">
    <source>
        <dbReference type="Proteomes" id="UP001341840"/>
    </source>
</evidence>
<proteinExistence type="predicted"/>
<dbReference type="EMBL" id="JASCZI010090954">
    <property type="protein sequence ID" value="MED6148041.1"/>
    <property type="molecule type" value="Genomic_DNA"/>
</dbReference>
<evidence type="ECO:0000313" key="2">
    <source>
        <dbReference type="EMBL" id="MED6148041.1"/>
    </source>
</evidence>
<feature type="compositionally biased region" description="Polar residues" evidence="1">
    <location>
        <begin position="144"/>
        <end position="153"/>
    </location>
</feature>
<dbReference type="Proteomes" id="UP001341840">
    <property type="component" value="Unassembled WGS sequence"/>
</dbReference>
<gene>
    <name evidence="2" type="ORF">PIB30_049502</name>
</gene>
<reference evidence="2 3" key="1">
    <citation type="journal article" date="2023" name="Plants (Basel)">
        <title>Bridging the Gap: Combining Genomics and Transcriptomics Approaches to Understand Stylosanthes scabra, an Orphan Legume from the Brazilian Caatinga.</title>
        <authorList>
            <person name="Ferreira-Neto J.R.C."/>
            <person name="da Silva M.D."/>
            <person name="Binneck E."/>
            <person name="de Melo N.F."/>
            <person name="da Silva R.H."/>
            <person name="de Melo A.L.T.M."/>
            <person name="Pandolfi V."/>
            <person name="Bustamante F.O."/>
            <person name="Brasileiro-Vidal A.C."/>
            <person name="Benko-Iseppon A.M."/>
        </authorList>
    </citation>
    <scope>NUCLEOTIDE SEQUENCE [LARGE SCALE GENOMIC DNA]</scope>
    <source>
        <tissue evidence="2">Leaves</tissue>
    </source>
</reference>
<protein>
    <submittedName>
        <fullName evidence="2">Uncharacterized protein</fullName>
    </submittedName>
</protein>
<feature type="region of interest" description="Disordered" evidence="1">
    <location>
        <begin position="1"/>
        <end position="153"/>
    </location>
</feature>
<sequence length="153" mass="17516">MKQEKCDAAVSRSGYVPDESEEDSDSEETRLEELVQRNTRPEPNPAQEERRSKKKHESNNATEGFSGPEYKPPQQPRQLEEETPIQQPQPQPQQQPPKPHQDDIIEISSCSDDEQPPDHMEVLHPLVPKVEELQEDQPPRVVEQPSQTVVKVV</sequence>
<evidence type="ECO:0000256" key="1">
    <source>
        <dbReference type="SAM" id="MobiDB-lite"/>
    </source>
</evidence>
<comment type="caution">
    <text evidence="2">The sequence shown here is derived from an EMBL/GenBank/DDBJ whole genome shotgun (WGS) entry which is preliminary data.</text>
</comment>